<dbReference type="AlphaFoldDB" id="A0A2K1J5A4"/>
<keyword evidence="4" id="KW-1185">Reference proteome</keyword>
<evidence type="ECO:0000313" key="3">
    <source>
        <dbReference type="EnsemblPlants" id="PAC:32907482.CDS.1"/>
    </source>
</evidence>
<dbReference type="Proteomes" id="UP000006727">
    <property type="component" value="Chromosome 17"/>
</dbReference>
<protein>
    <submittedName>
        <fullName evidence="2 3">Uncharacterized protein</fullName>
    </submittedName>
</protein>
<dbReference type="PaxDb" id="3218-PP1S68_250V6.1"/>
<dbReference type="InParanoid" id="A0A2K1J5A4"/>
<reference evidence="2 4" key="1">
    <citation type="journal article" date="2008" name="Science">
        <title>The Physcomitrella genome reveals evolutionary insights into the conquest of land by plants.</title>
        <authorList>
            <person name="Rensing S."/>
            <person name="Lang D."/>
            <person name="Zimmer A."/>
            <person name="Terry A."/>
            <person name="Salamov A."/>
            <person name="Shapiro H."/>
            <person name="Nishiyama T."/>
            <person name="Perroud P.-F."/>
            <person name="Lindquist E."/>
            <person name="Kamisugi Y."/>
            <person name="Tanahashi T."/>
            <person name="Sakakibara K."/>
            <person name="Fujita T."/>
            <person name="Oishi K."/>
            <person name="Shin-I T."/>
            <person name="Kuroki Y."/>
            <person name="Toyoda A."/>
            <person name="Suzuki Y."/>
            <person name="Hashimoto A."/>
            <person name="Yamaguchi K."/>
            <person name="Sugano A."/>
            <person name="Kohara Y."/>
            <person name="Fujiyama A."/>
            <person name="Anterola A."/>
            <person name="Aoki S."/>
            <person name="Ashton N."/>
            <person name="Barbazuk W.B."/>
            <person name="Barker E."/>
            <person name="Bennetzen J."/>
            <person name="Bezanilla M."/>
            <person name="Blankenship R."/>
            <person name="Cho S.H."/>
            <person name="Dutcher S."/>
            <person name="Estelle M."/>
            <person name="Fawcett J.A."/>
            <person name="Gundlach H."/>
            <person name="Hanada K."/>
            <person name="Heyl A."/>
            <person name="Hicks K.A."/>
            <person name="Hugh J."/>
            <person name="Lohr M."/>
            <person name="Mayer K."/>
            <person name="Melkozernov A."/>
            <person name="Murata T."/>
            <person name="Nelson D."/>
            <person name="Pils B."/>
            <person name="Prigge M."/>
            <person name="Reiss B."/>
            <person name="Renner T."/>
            <person name="Rombauts S."/>
            <person name="Rushton P."/>
            <person name="Sanderfoot A."/>
            <person name="Schween G."/>
            <person name="Shiu S.-H."/>
            <person name="Stueber K."/>
            <person name="Theodoulou F.L."/>
            <person name="Tu H."/>
            <person name="Van de Peer Y."/>
            <person name="Verrier P.J."/>
            <person name="Waters E."/>
            <person name="Wood A."/>
            <person name="Yang L."/>
            <person name="Cove D."/>
            <person name="Cuming A."/>
            <person name="Hasebe M."/>
            <person name="Lucas S."/>
            <person name="Mishler D.B."/>
            <person name="Reski R."/>
            <person name="Grigoriev I."/>
            <person name="Quatrano R.S."/>
            <person name="Boore J.L."/>
        </authorList>
    </citation>
    <scope>NUCLEOTIDE SEQUENCE [LARGE SCALE GENOMIC DNA]</scope>
    <source>
        <strain evidence="3 4">cv. Gransden 2004</strain>
    </source>
</reference>
<reference evidence="3" key="3">
    <citation type="submission" date="2020-12" db="UniProtKB">
        <authorList>
            <consortium name="EnsemblPlants"/>
        </authorList>
    </citation>
    <scope>IDENTIFICATION</scope>
</reference>
<evidence type="ECO:0000313" key="2">
    <source>
        <dbReference type="EMBL" id="PNR36698.1"/>
    </source>
</evidence>
<accession>A0A2K1J5A4</accession>
<feature type="region of interest" description="Disordered" evidence="1">
    <location>
        <begin position="1"/>
        <end position="25"/>
    </location>
</feature>
<organism evidence="2">
    <name type="scientific">Physcomitrium patens</name>
    <name type="common">Spreading-leaved earth moss</name>
    <name type="synonym">Physcomitrella patens</name>
    <dbReference type="NCBI Taxonomy" id="3218"/>
    <lineage>
        <taxon>Eukaryota</taxon>
        <taxon>Viridiplantae</taxon>
        <taxon>Streptophyta</taxon>
        <taxon>Embryophyta</taxon>
        <taxon>Bryophyta</taxon>
        <taxon>Bryophytina</taxon>
        <taxon>Bryopsida</taxon>
        <taxon>Funariidae</taxon>
        <taxon>Funariales</taxon>
        <taxon>Funariaceae</taxon>
        <taxon>Physcomitrium</taxon>
    </lineage>
</organism>
<gene>
    <name evidence="2" type="ORF">PHYPA_022549</name>
</gene>
<reference evidence="2 4" key="2">
    <citation type="journal article" date="2018" name="Plant J.">
        <title>The Physcomitrella patens chromosome-scale assembly reveals moss genome structure and evolution.</title>
        <authorList>
            <person name="Lang D."/>
            <person name="Ullrich K.K."/>
            <person name="Murat F."/>
            <person name="Fuchs J."/>
            <person name="Jenkins J."/>
            <person name="Haas F.B."/>
            <person name="Piednoel M."/>
            <person name="Gundlach H."/>
            <person name="Van Bel M."/>
            <person name="Meyberg R."/>
            <person name="Vives C."/>
            <person name="Morata J."/>
            <person name="Symeonidi A."/>
            <person name="Hiss M."/>
            <person name="Muchero W."/>
            <person name="Kamisugi Y."/>
            <person name="Saleh O."/>
            <person name="Blanc G."/>
            <person name="Decker E.L."/>
            <person name="van Gessel N."/>
            <person name="Grimwood J."/>
            <person name="Hayes R.D."/>
            <person name="Graham S.W."/>
            <person name="Gunter L.E."/>
            <person name="McDaniel S.F."/>
            <person name="Hoernstein S.N.W."/>
            <person name="Larsson A."/>
            <person name="Li F.W."/>
            <person name="Perroud P.F."/>
            <person name="Phillips J."/>
            <person name="Ranjan P."/>
            <person name="Rokshar D.S."/>
            <person name="Rothfels C.J."/>
            <person name="Schneider L."/>
            <person name="Shu S."/>
            <person name="Stevenson D.W."/>
            <person name="Thummler F."/>
            <person name="Tillich M."/>
            <person name="Villarreal Aguilar J.C."/>
            <person name="Widiez T."/>
            <person name="Wong G.K."/>
            <person name="Wymore A."/>
            <person name="Zhang Y."/>
            <person name="Zimmer A.D."/>
            <person name="Quatrano R.S."/>
            <person name="Mayer K.F.X."/>
            <person name="Goodstein D."/>
            <person name="Casacuberta J.M."/>
            <person name="Vandepoele K."/>
            <person name="Reski R."/>
            <person name="Cuming A.C."/>
            <person name="Tuskan G.A."/>
            <person name="Maumus F."/>
            <person name="Salse J."/>
            <person name="Schmutz J."/>
            <person name="Rensing S.A."/>
        </authorList>
    </citation>
    <scope>NUCLEOTIDE SEQUENCE [LARGE SCALE GENOMIC DNA]</scope>
    <source>
        <strain evidence="3 4">cv. Gransden 2004</strain>
    </source>
</reference>
<proteinExistence type="predicted"/>
<name>A0A2K1J5A4_PHYPA</name>
<evidence type="ECO:0000256" key="1">
    <source>
        <dbReference type="SAM" id="MobiDB-lite"/>
    </source>
</evidence>
<dbReference type="Gramene" id="Pp3c17_23640V3.1">
    <property type="protein sequence ID" value="PAC:32907482.CDS.1"/>
    <property type="gene ID" value="Pp3c17_23640"/>
</dbReference>
<dbReference type="EMBL" id="ABEU02000017">
    <property type="protein sequence ID" value="PNR36698.1"/>
    <property type="molecule type" value="Genomic_DNA"/>
</dbReference>
<sequence length="85" mass="8844">MSTQSAEQDWGGSLGGGAAGVSSSHDSRAPLQKLFCALQLLDLCVAQLSPQLLIGFVGPTLPFLYITEVSDCWKALDCGVCELGA</sequence>
<dbReference type="EnsemblPlants" id="Pp3c17_23640V3.1">
    <property type="protein sequence ID" value="PAC:32907482.CDS.1"/>
    <property type="gene ID" value="Pp3c17_23640"/>
</dbReference>
<evidence type="ECO:0000313" key="4">
    <source>
        <dbReference type="Proteomes" id="UP000006727"/>
    </source>
</evidence>